<feature type="transmembrane region" description="Helical" evidence="2">
    <location>
        <begin position="426"/>
        <end position="447"/>
    </location>
</feature>
<dbReference type="eggNOG" id="KOG4683">
    <property type="taxonomic scope" value="Eukaryota"/>
</dbReference>
<dbReference type="AlphaFoldDB" id="A0A0D2U9U6"/>
<dbReference type="PANTHER" id="PTHR31061:SF24">
    <property type="entry name" value="LD22376P"/>
    <property type="match status" value="1"/>
</dbReference>
<feature type="transmembrane region" description="Helical" evidence="2">
    <location>
        <begin position="703"/>
        <end position="725"/>
    </location>
</feature>
<keyword evidence="2" id="KW-0812">Transmembrane</keyword>
<feature type="transmembrane region" description="Helical" evidence="2">
    <location>
        <begin position="292"/>
        <end position="311"/>
    </location>
</feature>
<dbReference type="PANTHER" id="PTHR31061">
    <property type="entry name" value="LD22376P"/>
    <property type="match status" value="1"/>
</dbReference>
<dbReference type="OrthoDB" id="2149840at2759"/>
<feature type="transmembrane region" description="Helical" evidence="2">
    <location>
        <begin position="524"/>
        <end position="546"/>
    </location>
</feature>
<keyword evidence="2" id="KW-1133">Transmembrane helix</keyword>
<sequence length="800" mass="86917">MLWAPSTRSFSSSSSRATQTGTTLQRLPQSLALAACIALVGAALVVLVPAAAAAAADVDAHGNVYNNKHESLPDASHHLVQGNMSSLIVKIKFIQASVVDANSTSSLLVDGAVAVSGIGFGESSDYVEISSGQHTMELSAGPYVVVDFDPTFTYAVIEAQDTQGNITIQVVALPAIPDSSVRTLDTALVRVINTAIFPVTVTLSFVSDNCHRCLDQVIASFNQSDVSSFNADAKHGITFSVTDAVGLEQVAGVSYNFGDRGVYTMLITTSSMQSKETIVFIFEDVEPYNVDLPIAAMFGILIGASVIYVVLKQTSIYLQKSRAQRATDRLQKGRLINQDYTAGYGSTASSNGYIAIPNSAAAENGADSIASPSTVGSRVIQSTICASCGRELLEADRFCGLCGTRRDKASAPPAEERVRVRSLDTFRGIALSIMLFVNYGGGGYWFFDHSTWNGLTVADLVFPWFIFMMGVSMSLSFEKLRRRGAPRGALFLKVIRRSMTLFALGLFLVCRQIIFATWRMPGVLQRFAVSYLFVAAIVMFVPIFATLPGPFRDLTSHWLQWVVIGIFITIHTCITFLYDVPGCGTGYIGPGGIGDFGQYMNCTGGAAGYIDSQVFGRHIYQAPTAQAYYLTGAYDPEGLLGCLTSVVITFLGYQAGRILVTFSTHSARLRRWAAWGVGLGLLGLILCKGTQNDGWIPINKNLWSLSFVLIMAGLGYLMLASCYIIVDVRKLWDGAPFIYPGMNSIFVYMGSELFFYYFPFTYANEVENTHGALLFMHLTATALWILIAYLMYRKKVFISV</sequence>
<keyword evidence="2" id="KW-0472">Membrane</keyword>
<feature type="transmembrane region" description="Helical" evidence="2">
    <location>
        <begin position="558"/>
        <end position="578"/>
    </location>
</feature>
<dbReference type="EMBL" id="KE346363">
    <property type="protein sequence ID" value="KJE91841.1"/>
    <property type="molecule type" value="Genomic_DNA"/>
</dbReference>
<feature type="transmembrane region" description="Helical" evidence="2">
    <location>
        <begin position="498"/>
        <end position="518"/>
    </location>
</feature>
<dbReference type="PhylomeDB" id="A0A0D2U9U6"/>
<feature type="transmembrane region" description="Helical" evidence="2">
    <location>
        <begin position="638"/>
        <end position="660"/>
    </location>
</feature>
<feature type="transmembrane region" description="Helical" evidence="2">
    <location>
        <begin position="770"/>
        <end position="792"/>
    </location>
</feature>
<organism evidence="3 4">
    <name type="scientific">Capsaspora owczarzaki (strain ATCC 30864)</name>
    <dbReference type="NCBI Taxonomy" id="595528"/>
    <lineage>
        <taxon>Eukaryota</taxon>
        <taxon>Filasterea</taxon>
        <taxon>Capsaspora</taxon>
    </lineage>
</organism>
<evidence type="ECO:0000313" key="4">
    <source>
        <dbReference type="Proteomes" id="UP000008743"/>
    </source>
</evidence>
<feature type="transmembrane region" description="Helical" evidence="2">
    <location>
        <begin position="737"/>
        <end position="758"/>
    </location>
</feature>
<name>A0A0D2U9U6_CAPO3</name>
<dbReference type="InParanoid" id="A0A0D2U9U6"/>
<reference evidence="4" key="1">
    <citation type="submission" date="2011-02" db="EMBL/GenBank/DDBJ databases">
        <title>The Genome Sequence of Capsaspora owczarzaki ATCC 30864.</title>
        <authorList>
            <person name="Russ C."/>
            <person name="Cuomo C."/>
            <person name="Burger G."/>
            <person name="Gray M.W."/>
            <person name="Holland P.W.H."/>
            <person name="King N."/>
            <person name="Lang F.B.F."/>
            <person name="Roger A.J."/>
            <person name="Ruiz-Trillo I."/>
            <person name="Young S.K."/>
            <person name="Zeng Q."/>
            <person name="Gargeya S."/>
            <person name="Alvarado L."/>
            <person name="Berlin A."/>
            <person name="Chapman S.B."/>
            <person name="Chen Z."/>
            <person name="Freedman E."/>
            <person name="Gellesch M."/>
            <person name="Goldberg J."/>
            <person name="Griggs A."/>
            <person name="Gujja S."/>
            <person name="Heilman E."/>
            <person name="Heiman D."/>
            <person name="Howarth C."/>
            <person name="Mehta T."/>
            <person name="Neiman D."/>
            <person name="Pearson M."/>
            <person name="Roberts A."/>
            <person name="Saif S."/>
            <person name="Shea T."/>
            <person name="Shenoy N."/>
            <person name="Sisk P."/>
            <person name="Stolte C."/>
            <person name="Sykes S."/>
            <person name="White J."/>
            <person name="Yandava C."/>
            <person name="Haas B."/>
            <person name="Nusbaum C."/>
            <person name="Birren B."/>
        </authorList>
    </citation>
    <scope>NUCLEOTIDE SEQUENCE</scope>
    <source>
        <strain evidence="4">ATCC 30864</strain>
    </source>
</reference>
<dbReference type="STRING" id="595528.A0A0D2U9U6"/>
<feature type="transmembrane region" description="Helical" evidence="2">
    <location>
        <begin position="453"/>
        <end position="477"/>
    </location>
</feature>
<keyword evidence="4" id="KW-1185">Reference proteome</keyword>
<accession>A0A0D2U9U6</accession>
<dbReference type="Proteomes" id="UP000008743">
    <property type="component" value="Unassembled WGS sequence"/>
</dbReference>
<evidence type="ECO:0000256" key="2">
    <source>
        <dbReference type="SAM" id="Phobius"/>
    </source>
</evidence>
<dbReference type="RefSeq" id="XP_004363755.1">
    <property type="nucleotide sequence ID" value="XM_004363698.2"/>
</dbReference>
<evidence type="ECO:0000256" key="1">
    <source>
        <dbReference type="SAM" id="MobiDB-lite"/>
    </source>
</evidence>
<evidence type="ECO:0000313" key="3">
    <source>
        <dbReference type="EMBL" id="KJE91841.1"/>
    </source>
</evidence>
<proteinExistence type="predicted"/>
<feature type="region of interest" description="Disordered" evidence="1">
    <location>
        <begin position="1"/>
        <end position="21"/>
    </location>
</feature>
<feature type="transmembrane region" description="Helical" evidence="2">
    <location>
        <begin position="672"/>
        <end position="691"/>
    </location>
</feature>
<gene>
    <name evidence="3" type="ORF">CAOG_002916</name>
</gene>
<protein>
    <submittedName>
        <fullName evidence="3">Hgsnat protein</fullName>
    </submittedName>
</protein>